<dbReference type="PANTHER" id="PTHR21055:SF3">
    <property type="entry name" value="PROTEIN PHOSPHATASE 1 REGULATORY SUBUNIT 36"/>
    <property type="match status" value="1"/>
</dbReference>
<protein>
    <submittedName>
        <fullName evidence="2">Protein phosphatase 1 inhibitor</fullName>
    </submittedName>
</protein>
<dbReference type="AlphaFoldDB" id="A0AAW1KKA7"/>
<reference evidence="2 3" key="1">
    <citation type="journal article" date="2024" name="BMC Genomics">
        <title>De novo assembly and annotation of Popillia japonica's genome with initial clues to its potential as an invasive pest.</title>
        <authorList>
            <person name="Cucini C."/>
            <person name="Boschi S."/>
            <person name="Funari R."/>
            <person name="Cardaioli E."/>
            <person name="Iannotti N."/>
            <person name="Marturano G."/>
            <person name="Paoli F."/>
            <person name="Bruttini M."/>
            <person name="Carapelli A."/>
            <person name="Frati F."/>
            <person name="Nardi F."/>
        </authorList>
    </citation>
    <scope>NUCLEOTIDE SEQUENCE [LARGE SCALE GENOMIC DNA]</scope>
    <source>
        <strain evidence="2">DMR45628</strain>
    </source>
</reference>
<dbReference type="GO" id="GO:0019902">
    <property type="term" value="F:phosphatase binding"/>
    <property type="evidence" value="ECO:0007669"/>
    <property type="project" value="InterPro"/>
</dbReference>
<evidence type="ECO:0000313" key="2">
    <source>
        <dbReference type="EMBL" id="KAK9719781.1"/>
    </source>
</evidence>
<dbReference type="PANTHER" id="PTHR21055">
    <property type="entry name" value="PROTEIN PHOSPHATASE 1 REGULATORY SUBUNIT 36"/>
    <property type="match status" value="1"/>
</dbReference>
<organism evidence="2 3">
    <name type="scientific">Popillia japonica</name>
    <name type="common">Japanese beetle</name>
    <dbReference type="NCBI Taxonomy" id="7064"/>
    <lineage>
        <taxon>Eukaryota</taxon>
        <taxon>Metazoa</taxon>
        <taxon>Ecdysozoa</taxon>
        <taxon>Arthropoda</taxon>
        <taxon>Hexapoda</taxon>
        <taxon>Insecta</taxon>
        <taxon>Pterygota</taxon>
        <taxon>Neoptera</taxon>
        <taxon>Endopterygota</taxon>
        <taxon>Coleoptera</taxon>
        <taxon>Polyphaga</taxon>
        <taxon>Scarabaeiformia</taxon>
        <taxon>Scarabaeidae</taxon>
        <taxon>Rutelinae</taxon>
        <taxon>Popillia</taxon>
    </lineage>
</organism>
<proteinExistence type="predicted"/>
<name>A0AAW1KKA7_POPJA</name>
<dbReference type="Pfam" id="PF14895">
    <property type="entry name" value="PPPI_inhib"/>
    <property type="match status" value="1"/>
</dbReference>
<evidence type="ECO:0000256" key="1">
    <source>
        <dbReference type="SAM" id="MobiDB-lite"/>
    </source>
</evidence>
<accession>A0AAW1KKA7</accession>
<keyword evidence="3" id="KW-1185">Reference proteome</keyword>
<gene>
    <name evidence="2" type="ORF">QE152_g22457</name>
</gene>
<evidence type="ECO:0000313" key="3">
    <source>
        <dbReference type="Proteomes" id="UP001458880"/>
    </source>
</evidence>
<feature type="compositionally biased region" description="Polar residues" evidence="1">
    <location>
        <begin position="27"/>
        <end position="36"/>
    </location>
</feature>
<dbReference type="Proteomes" id="UP001458880">
    <property type="component" value="Unassembled WGS sequence"/>
</dbReference>
<dbReference type="EMBL" id="JASPKY010000216">
    <property type="protein sequence ID" value="KAK9719781.1"/>
    <property type="molecule type" value="Genomic_DNA"/>
</dbReference>
<sequence length="469" mass="54472">MDANILPFSNGYWVWDELNNCVMFASRDSSPKNPSQIKTTTTSITGTSKPQGQYEIKFHEITDKLEKIIFRRYFQRRCNIDEPEVVTIQDVKDIALYLANPKDLSAEFIIQDSVKDIALYLANPKDLSAEFITFFHIPTVDRFLRALILYFQYFLDIWEYMLERRIEESRKLRQPVVIELENIIRDDLGDLRSMLAREYLSLIGGLEDAAKFHHMSSRNNDSLSDKDRRLFEMLICMSSRVVWIALQRKHLTLIELEMGRVFRSDFFNIIVHRRQVAPFKRSAAEDRVMIGPSNRYERKLLQRSPLVKELMLGEHCHRMLGAGFKNFQPLDARTNYLEAAYAAPEELLLSMGVTVGVIGIPRDEYDPVLMTRERTSKTFNKPPIEVPPFKIPPRVRHGDDDIPKTFPVEPCRYKETEQTRIARITQCKMWRKHVKKALEVANPDEIRRAASGKLAHLTSSVISSAAKEE</sequence>
<feature type="compositionally biased region" description="Low complexity" evidence="1">
    <location>
        <begin position="37"/>
        <end position="48"/>
    </location>
</feature>
<comment type="caution">
    <text evidence="2">The sequence shown here is derived from an EMBL/GenBank/DDBJ whole genome shotgun (WGS) entry which is preliminary data.</text>
</comment>
<feature type="region of interest" description="Disordered" evidence="1">
    <location>
        <begin position="27"/>
        <end position="48"/>
    </location>
</feature>
<dbReference type="InterPro" id="IPR026142">
    <property type="entry name" value="Pro_pase_1_reg_su_36"/>
</dbReference>